<evidence type="ECO:0000259" key="13">
    <source>
        <dbReference type="PROSITE" id="PS50026"/>
    </source>
</evidence>
<dbReference type="SMART" id="SM00181">
    <property type="entry name" value="EGF"/>
    <property type="match status" value="2"/>
</dbReference>
<evidence type="ECO:0000313" key="15">
    <source>
        <dbReference type="Proteomes" id="UP000001554"/>
    </source>
</evidence>
<gene>
    <name evidence="16" type="primary">LOC118422435</name>
    <name evidence="14" type="ORF">BRAFLDRAFT_89969</name>
</gene>
<reference evidence="14" key="1">
    <citation type="journal article" date="2008" name="Nature">
        <title>The amphioxus genome and the evolution of the chordate karyotype.</title>
        <authorList>
            <consortium name="US DOE Joint Genome Institute (JGI-PGF)"/>
            <person name="Putnam N.H."/>
            <person name="Butts T."/>
            <person name="Ferrier D.E.K."/>
            <person name="Furlong R.F."/>
            <person name="Hellsten U."/>
            <person name="Kawashima T."/>
            <person name="Robinson-Rechavi M."/>
            <person name="Shoguchi E."/>
            <person name="Terry A."/>
            <person name="Yu J.-K."/>
            <person name="Benito-Gutierrez E.L."/>
            <person name="Dubchak I."/>
            <person name="Garcia-Fernandez J."/>
            <person name="Gibson-Brown J.J."/>
            <person name="Grigoriev I.V."/>
            <person name="Horton A.C."/>
            <person name="de Jong P.J."/>
            <person name="Jurka J."/>
            <person name="Kapitonov V.V."/>
            <person name="Kohara Y."/>
            <person name="Kuroki Y."/>
            <person name="Lindquist E."/>
            <person name="Lucas S."/>
            <person name="Osoegawa K."/>
            <person name="Pennacchio L.A."/>
            <person name="Salamov A.A."/>
            <person name="Satou Y."/>
            <person name="Sauka-Spengler T."/>
            <person name="Schmutz J."/>
            <person name="Shin-I T."/>
            <person name="Toyoda A."/>
            <person name="Bronner-Fraser M."/>
            <person name="Fujiyama A."/>
            <person name="Holland L.Z."/>
            <person name="Holland P.W.H."/>
            <person name="Satoh N."/>
            <person name="Rokhsar D.S."/>
        </authorList>
    </citation>
    <scope>NUCLEOTIDE SEQUENCE [LARGE SCALE GENOMIC DNA]</scope>
    <source>
        <strain evidence="14">S238N-H82</strain>
        <tissue evidence="14">Testes</tissue>
    </source>
</reference>
<dbReference type="GO" id="GO:0005509">
    <property type="term" value="F:calcium ion binding"/>
    <property type="evidence" value="ECO:0007669"/>
    <property type="project" value="InterPro"/>
</dbReference>
<feature type="chain" id="PRO_5044729097" evidence="12">
    <location>
        <begin position="27"/>
        <end position="343"/>
    </location>
</feature>
<keyword evidence="15" id="KW-1185">Reference proteome</keyword>
<evidence type="ECO:0000256" key="8">
    <source>
        <dbReference type="ARBA" id="ARBA00023157"/>
    </source>
</evidence>
<dbReference type="EMBL" id="GG666457">
    <property type="protein sequence ID" value="EEN69096.1"/>
    <property type="molecule type" value="Genomic_DNA"/>
</dbReference>
<evidence type="ECO:0000256" key="4">
    <source>
        <dbReference type="ARBA" id="ARBA00022729"/>
    </source>
</evidence>
<dbReference type="InParanoid" id="C3XS81"/>
<dbReference type="Proteomes" id="UP000001554">
    <property type="component" value="Chromosome 9"/>
</dbReference>
<dbReference type="PROSITE" id="PS01187">
    <property type="entry name" value="EGF_CA"/>
    <property type="match status" value="1"/>
</dbReference>
<dbReference type="PANTHER" id="PTHR14789:SF1">
    <property type="entry name" value="CHONDROLECTIN"/>
    <property type="match status" value="1"/>
</dbReference>
<dbReference type="RefSeq" id="XP_035685891.1">
    <property type="nucleotide sequence ID" value="XM_035829998.1"/>
</dbReference>
<feature type="domain" description="EGF-like" evidence="13">
    <location>
        <begin position="46"/>
        <end position="81"/>
    </location>
</feature>
<evidence type="ECO:0000256" key="6">
    <source>
        <dbReference type="ARBA" id="ARBA00022989"/>
    </source>
</evidence>
<evidence type="ECO:0000256" key="5">
    <source>
        <dbReference type="ARBA" id="ARBA00022734"/>
    </source>
</evidence>
<dbReference type="GO" id="GO:0016020">
    <property type="term" value="C:membrane"/>
    <property type="evidence" value="ECO:0007669"/>
    <property type="project" value="UniProtKB-SubCell"/>
</dbReference>
<dbReference type="InterPro" id="IPR000742">
    <property type="entry name" value="EGF"/>
</dbReference>
<dbReference type="AlphaFoldDB" id="C3XS81"/>
<organism>
    <name type="scientific">Branchiostoma floridae</name>
    <name type="common">Florida lancelet</name>
    <name type="synonym">Amphioxus</name>
    <dbReference type="NCBI Taxonomy" id="7739"/>
    <lineage>
        <taxon>Eukaryota</taxon>
        <taxon>Metazoa</taxon>
        <taxon>Chordata</taxon>
        <taxon>Cephalochordata</taxon>
        <taxon>Leptocardii</taxon>
        <taxon>Amphioxiformes</taxon>
        <taxon>Branchiostomatidae</taxon>
        <taxon>Branchiostoma</taxon>
    </lineage>
</organism>
<dbReference type="PROSITE" id="PS01186">
    <property type="entry name" value="EGF_2"/>
    <property type="match status" value="1"/>
</dbReference>
<sequence>MTKDGFSVVYGVALLVVVVSFDNTSALSGPSGSVCGSQCCAGWDQVGDTCQHHCYNPCVHGTCEDTNVCKCDPGWEGHDCSHDVDECWYGTHVCHHNCSNHEGCYTCVCAVGFQLINSTHCVSSTVSNINGTTAGTPLSPTVSDSLCATTAASNVGRTTTNPLQTTTRTEDGRDVTTTRTLPVTSPVVHDNDRSPAPRGKADHHNVDMVVGVAVSAVALVLLFVSIGIFIRYKKKKVATRQEQFNRPQQPRDSFPGYSDTYWRNPDFAALHEETPGTRSPPPPYEATGGLVALAEISKSGIHHKNVVGVAIDGVPAIASNCQDNGIKPPKKVPENEYEGLKRW</sequence>
<keyword evidence="6 11" id="KW-1133">Transmembrane helix</keyword>
<evidence type="ECO:0000256" key="12">
    <source>
        <dbReference type="SAM" id="SignalP"/>
    </source>
</evidence>
<feature type="transmembrane region" description="Helical" evidence="11">
    <location>
        <begin position="208"/>
        <end position="230"/>
    </location>
</feature>
<dbReference type="Pfam" id="PF07645">
    <property type="entry name" value="EGF_CA"/>
    <property type="match status" value="1"/>
</dbReference>
<evidence type="ECO:0000256" key="11">
    <source>
        <dbReference type="SAM" id="Phobius"/>
    </source>
</evidence>
<dbReference type="PROSITE" id="PS00022">
    <property type="entry name" value="EGF_1"/>
    <property type="match status" value="1"/>
</dbReference>
<dbReference type="OrthoDB" id="4062651at2759"/>
<feature type="signal peptide" evidence="12">
    <location>
        <begin position="1"/>
        <end position="26"/>
    </location>
</feature>
<protein>
    <submittedName>
        <fullName evidence="16">Pro-epidermal growth factor-like isoform X1</fullName>
    </submittedName>
</protein>
<dbReference type="OMA" id="YHTHICH"/>
<dbReference type="eggNOG" id="KOG1217">
    <property type="taxonomic scope" value="Eukaryota"/>
</dbReference>
<keyword evidence="3 11" id="KW-0812">Transmembrane</keyword>
<dbReference type="InterPro" id="IPR018097">
    <property type="entry name" value="EGF_Ca-bd_CS"/>
</dbReference>
<accession>C3XS81</accession>
<evidence type="ECO:0000256" key="1">
    <source>
        <dbReference type="ARBA" id="ARBA00004479"/>
    </source>
</evidence>
<dbReference type="PROSITE" id="PS50026">
    <property type="entry name" value="EGF_3"/>
    <property type="match status" value="1"/>
</dbReference>
<dbReference type="InterPro" id="IPR051505">
    <property type="entry name" value="C-type_lectin_domain"/>
</dbReference>
<keyword evidence="4 12" id="KW-0732">Signal</keyword>
<dbReference type="InterPro" id="IPR001881">
    <property type="entry name" value="EGF-like_Ca-bd_dom"/>
</dbReference>
<dbReference type="Gene3D" id="2.10.25.10">
    <property type="entry name" value="Laminin"/>
    <property type="match status" value="2"/>
</dbReference>
<reference evidence="15" key="2">
    <citation type="journal article" date="2020" name="Nat. Ecol. Evol.">
        <title>Deeply conserved synteny resolves early events in vertebrate evolution.</title>
        <authorList>
            <person name="Simakov O."/>
            <person name="Marletaz F."/>
            <person name="Yue J.X."/>
            <person name="O'Connell B."/>
            <person name="Jenkins J."/>
            <person name="Brandt A."/>
            <person name="Calef R."/>
            <person name="Tung C.H."/>
            <person name="Huang T.K."/>
            <person name="Schmutz J."/>
            <person name="Satoh N."/>
            <person name="Yu J.K."/>
            <person name="Putnam N.H."/>
            <person name="Green R.E."/>
            <person name="Rokhsar D.S."/>
        </authorList>
    </citation>
    <scope>NUCLEOTIDE SEQUENCE [LARGE SCALE GENOMIC DNA]</scope>
    <source>
        <strain evidence="15">S238N-H82</strain>
    </source>
</reference>
<evidence type="ECO:0000256" key="9">
    <source>
        <dbReference type="PROSITE-ProRule" id="PRU00076"/>
    </source>
</evidence>
<evidence type="ECO:0000256" key="10">
    <source>
        <dbReference type="SAM" id="MobiDB-lite"/>
    </source>
</evidence>
<keyword evidence="7 11" id="KW-0472">Membrane</keyword>
<dbReference type="InterPro" id="IPR009030">
    <property type="entry name" value="Growth_fac_rcpt_cys_sf"/>
</dbReference>
<dbReference type="GO" id="GO:0030246">
    <property type="term" value="F:carbohydrate binding"/>
    <property type="evidence" value="ECO:0007669"/>
    <property type="project" value="UniProtKB-KW"/>
</dbReference>
<feature type="region of interest" description="Disordered" evidence="10">
    <location>
        <begin position="323"/>
        <end position="343"/>
    </location>
</feature>
<comment type="subcellular location">
    <subcellularLocation>
        <location evidence="1">Membrane</location>
        <topology evidence="1">Single-pass type I membrane protein</topology>
    </subcellularLocation>
</comment>
<dbReference type="SUPFAM" id="SSF57184">
    <property type="entry name" value="Growth factor receptor domain"/>
    <property type="match status" value="1"/>
</dbReference>
<keyword evidence="2 9" id="KW-0245">EGF-like domain</keyword>
<dbReference type="PANTHER" id="PTHR14789">
    <property type="entry name" value="CHONDROLECTIN VARIANT CHODLFDELTAE"/>
    <property type="match status" value="1"/>
</dbReference>
<keyword evidence="5" id="KW-0430">Lectin</keyword>
<evidence type="ECO:0000256" key="3">
    <source>
        <dbReference type="ARBA" id="ARBA00022692"/>
    </source>
</evidence>
<proteinExistence type="predicted"/>
<dbReference type="InterPro" id="IPR049883">
    <property type="entry name" value="NOTCH1_EGF-like"/>
</dbReference>
<feature type="compositionally biased region" description="Basic and acidic residues" evidence="10">
    <location>
        <begin position="331"/>
        <end position="343"/>
    </location>
</feature>
<reference evidence="16" key="3">
    <citation type="submission" date="2025-04" db="UniProtKB">
        <authorList>
            <consortium name="RefSeq"/>
        </authorList>
    </citation>
    <scope>IDENTIFICATION</scope>
    <source>
        <strain evidence="16">S238N-H82</strain>
        <tissue evidence="16">Testes</tissue>
    </source>
</reference>
<evidence type="ECO:0000256" key="2">
    <source>
        <dbReference type="ARBA" id="ARBA00022536"/>
    </source>
</evidence>
<dbReference type="KEGG" id="bfo:118422435"/>
<feature type="disulfide bond" evidence="9">
    <location>
        <begin position="71"/>
        <end position="80"/>
    </location>
</feature>
<comment type="caution">
    <text evidence="9">Lacks conserved residue(s) required for the propagation of feature annotation.</text>
</comment>
<dbReference type="CDD" id="cd00054">
    <property type="entry name" value="EGF_CA"/>
    <property type="match status" value="1"/>
</dbReference>
<evidence type="ECO:0000313" key="16">
    <source>
        <dbReference type="RefSeq" id="XP_035685891.1"/>
    </source>
</evidence>
<name>C3XS81_BRAFL</name>
<keyword evidence="8 9" id="KW-1015">Disulfide bond</keyword>
<evidence type="ECO:0000256" key="7">
    <source>
        <dbReference type="ARBA" id="ARBA00023136"/>
    </source>
</evidence>
<dbReference type="SMART" id="SM00179">
    <property type="entry name" value="EGF_CA"/>
    <property type="match status" value="1"/>
</dbReference>
<dbReference type="GeneID" id="118422435"/>
<evidence type="ECO:0000313" key="14">
    <source>
        <dbReference type="EMBL" id="EEN69096.1"/>
    </source>
</evidence>